<feature type="compositionally biased region" description="Low complexity" evidence="1">
    <location>
        <begin position="39"/>
        <end position="52"/>
    </location>
</feature>
<gene>
    <name evidence="2" type="ORF">HUJ06_012523</name>
</gene>
<protein>
    <submittedName>
        <fullName evidence="2">Uncharacterized protein</fullName>
    </submittedName>
</protein>
<proteinExistence type="predicted"/>
<sequence>MTTATSSASLSPSGVYIQSPTLVGTAPKHSEPAVPSSPPSIHSSSSHSTGAAPTPPTTSDRPDSLPVSDVSSSPGLQLDVPQWDNKVFNAY</sequence>
<evidence type="ECO:0000256" key="1">
    <source>
        <dbReference type="SAM" id="MobiDB-lite"/>
    </source>
</evidence>
<dbReference type="Proteomes" id="UP000607653">
    <property type="component" value="Unassembled WGS sequence"/>
</dbReference>
<evidence type="ECO:0000313" key="2">
    <source>
        <dbReference type="EMBL" id="DAD33672.1"/>
    </source>
</evidence>
<accession>A0A822YMC3</accession>
<dbReference type="EMBL" id="DUZY01000003">
    <property type="protein sequence ID" value="DAD33672.1"/>
    <property type="molecule type" value="Genomic_DNA"/>
</dbReference>
<comment type="caution">
    <text evidence="2">The sequence shown here is derived from an EMBL/GenBank/DDBJ whole genome shotgun (WGS) entry which is preliminary data.</text>
</comment>
<feature type="region of interest" description="Disordered" evidence="1">
    <location>
        <begin position="1"/>
        <end position="91"/>
    </location>
</feature>
<feature type="compositionally biased region" description="Low complexity" evidence="1">
    <location>
        <begin position="64"/>
        <end position="74"/>
    </location>
</feature>
<evidence type="ECO:0000313" key="3">
    <source>
        <dbReference type="Proteomes" id="UP000607653"/>
    </source>
</evidence>
<organism evidence="2 3">
    <name type="scientific">Nelumbo nucifera</name>
    <name type="common">Sacred lotus</name>
    <dbReference type="NCBI Taxonomy" id="4432"/>
    <lineage>
        <taxon>Eukaryota</taxon>
        <taxon>Viridiplantae</taxon>
        <taxon>Streptophyta</taxon>
        <taxon>Embryophyta</taxon>
        <taxon>Tracheophyta</taxon>
        <taxon>Spermatophyta</taxon>
        <taxon>Magnoliopsida</taxon>
        <taxon>Proteales</taxon>
        <taxon>Nelumbonaceae</taxon>
        <taxon>Nelumbo</taxon>
    </lineage>
</organism>
<reference evidence="2 3" key="1">
    <citation type="journal article" date="2020" name="Mol. Biol. Evol.">
        <title>Distinct Expression and Methylation Patterns for Genes with Different Fates following a Single Whole-Genome Duplication in Flowering Plants.</title>
        <authorList>
            <person name="Shi T."/>
            <person name="Rahmani R.S."/>
            <person name="Gugger P.F."/>
            <person name="Wang M."/>
            <person name="Li H."/>
            <person name="Zhang Y."/>
            <person name="Li Z."/>
            <person name="Wang Q."/>
            <person name="Van de Peer Y."/>
            <person name="Marchal K."/>
            <person name="Chen J."/>
        </authorList>
    </citation>
    <scope>NUCLEOTIDE SEQUENCE [LARGE SCALE GENOMIC DNA]</scope>
    <source>
        <tissue evidence="2">Leaf</tissue>
    </source>
</reference>
<feature type="compositionally biased region" description="Polar residues" evidence="1">
    <location>
        <begin position="10"/>
        <end position="22"/>
    </location>
</feature>
<keyword evidence="3" id="KW-1185">Reference proteome</keyword>
<name>A0A822YMC3_NELNU</name>
<dbReference type="AlphaFoldDB" id="A0A822YMC3"/>